<evidence type="ECO:0000259" key="1">
    <source>
        <dbReference type="Pfam" id="PF01869"/>
    </source>
</evidence>
<accession>A0A857JKA5</accession>
<evidence type="ECO:0000313" key="2">
    <source>
        <dbReference type="EMBL" id="QHJ12485.1"/>
    </source>
</evidence>
<dbReference type="AlphaFoldDB" id="A0A857JKA5"/>
<dbReference type="PANTHER" id="PTHR43190">
    <property type="entry name" value="N-ACETYL-D-GLUCOSAMINE KINASE"/>
    <property type="match status" value="1"/>
</dbReference>
<feature type="domain" description="ATPase BadF/BadG/BcrA/BcrD type" evidence="1">
    <location>
        <begin position="8"/>
        <end position="283"/>
    </location>
</feature>
<dbReference type="EC" id="2.7.1.8" evidence="2"/>
<dbReference type="CDD" id="cd24082">
    <property type="entry name" value="ASKHA_NBD_GspK-like"/>
    <property type="match status" value="1"/>
</dbReference>
<dbReference type="Gene3D" id="3.30.420.40">
    <property type="match status" value="2"/>
</dbReference>
<dbReference type="Pfam" id="PF01869">
    <property type="entry name" value="BcrAD_BadFG"/>
    <property type="match status" value="1"/>
</dbReference>
<dbReference type="RefSeq" id="WP_254700611.1">
    <property type="nucleotide sequence ID" value="NZ_CP047656.1"/>
</dbReference>
<dbReference type="SUPFAM" id="SSF53067">
    <property type="entry name" value="Actin-like ATPase domain"/>
    <property type="match status" value="2"/>
</dbReference>
<dbReference type="InterPro" id="IPR052519">
    <property type="entry name" value="Euk-type_GlcNAc_Kinase"/>
</dbReference>
<dbReference type="InterPro" id="IPR043129">
    <property type="entry name" value="ATPase_NBD"/>
</dbReference>
<sequence>MMAHTYYLGIDAGGTQCKAALYDKDGNCVGKGLGGPGNPVNGLALAQNGLIEAANSAIKNANLDSVNVQQLHVGAGIAGLHLPAMQQAMEQWRHPFHSFYCTTDLHAAVTGMHQGQDGGVIILGTGFSALGKVENELHAIGGYGFPINAEGSGAWLGLQAVKSVLLAHDGIGPHTSMLAAMTEHEDVLTLASRLNHASSTEFATFAPLVFAHAEQGDLLAKAIIEQATEFLQRVILRLNASGVDAIVLVGSVAQRLQSRLKKPISECIVQGKASAEYGAMLLAKQHTPNE</sequence>
<keyword evidence="2" id="KW-0808">Transferase</keyword>
<proteinExistence type="predicted"/>
<protein>
    <submittedName>
        <fullName evidence="2">Glucosamine kinase GspK</fullName>
        <ecNumber evidence="2">2.7.1.8</ecNumber>
    </submittedName>
</protein>
<dbReference type="GO" id="GO:0047931">
    <property type="term" value="F:glucosamine kinase activity"/>
    <property type="evidence" value="ECO:0007669"/>
    <property type="project" value="UniProtKB-EC"/>
</dbReference>
<name>A0A857JKA5_9ALTE</name>
<gene>
    <name evidence="2" type="ORF">FX988_02742</name>
</gene>
<dbReference type="InterPro" id="IPR002731">
    <property type="entry name" value="ATPase_BadF"/>
</dbReference>
<keyword evidence="3" id="KW-1185">Reference proteome</keyword>
<keyword evidence="2" id="KW-0418">Kinase</keyword>
<dbReference type="EMBL" id="CP047656">
    <property type="protein sequence ID" value="QHJ12485.1"/>
    <property type="molecule type" value="Genomic_DNA"/>
</dbReference>
<evidence type="ECO:0000313" key="3">
    <source>
        <dbReference type="Proteomes" id="UP000464524"/>
    </source>
</evidence>
<dbReference type="KEGG" id="pmes:FX988_02742"/>
<dbReference type="PANTHER" id="PTHR43190:SF3">
    <property type="entry name" value="N-ACETYL-D-GLUCOSAMINE KINASE"/>
    <property type="match status" value="1"/>
</dbReference>
<dbReference type="Proteomes" id="UP000464524">
    <property type="component" value="Chromosome"/>
</dbReference>
<organism evidence="2 3">
    <name type="scientific">Paraglaciecola mesophila</name>
    <dbReference type="NCBI Taxonomy" id="197222"/>
    <lineage>
        <taxon>Bacteria</taxon>
        <taxon>Pseudomonadati</taxon>
        <taxon>Pseudomonadota</taxon>
        <taxon>Gammaproteobacteria</taxon>
        <taxon>Alteromonadales</taxon>
        <taxon>Alteromonadaceae</taxon>
        <taxon>Paraglaciecola</taxon>
    </lineage>
</organism>
<reference evidence="2 3" key="1">
    <citation type="submission" date="2019-12" db="EMBL/GenBank/DDBJ databases">
        <title>Genome sequencing and assembly of endphytes of Porphyra tenera.</title>
        <authorList>
            <person name="Park J.M."/>
            <person name="Shin R."/>
            <person name="Jo S.H."/>
        </authorList>
    </citation>
    <scope>NUCLEOTIDE SEQUENCE [LARGE SCALE GENOMIC DNA]</scope>
    <source>
        <strain evidence="2 3">GPM4</strain>
    </source>
</reference>